<evidence type="ECO:0000313" key="2">
    <source>
        <dbReference type="EMBL" id="MBB5869679.1"/>
    </source>
</evidence>
<dbReference type="AlphaFoldDB" id="A0A841BR58"/>
<evidence type="ECO:0000313" key="3">
    <source>
        <dbReference type="Proteomes" id="UP000587527"/>
    </source>
</evidence>
<keyword evidence="3" id="KW-1185">Reference proteome</keyword>
<feature type="compositionally biased region" description="Polar residues" evidence="1">
    <location>
        <begin position="1"/>
        <end position="20"/>
    </location>
</feature>
<sequence length="270" mass="27904">MPNFNNLQYASEPGSPTSPSEDWAQATADLIVVLDGATARTETGCSHGISWYAEHLGKSLLLAAADTTLSLVGVAKSAISRVACLHPECDLTHPGTPSAGIAMLRPDGRYFVLGDVAIVAESTDGIAVIVDERVSQTGVAERAEVDHYLIGTPEKAAALLPMKRAELAARNIPGGYWIAAADPAAADHALVGHLGLDDGAPVAVLTDGAARAEVFGLLDWAGLLDLAVAAGPLELIQRVRAAENSDPLGAKWPRNKASDDATMVTASVAS</sequence>
<dbReference type="Proteomes" id="UP000587527">
    <property type="component" value="Unassembled WGS sequence"/>
</dbReference>
<evidence type="ECO:0008006" key="4">
    <source>
        <dbReference type="Google" id="ProtNLM"/>
    </source>
</evidence>
<name>A0A841BR58_9ACTN</name>
<dbReference type="RefSeq" id="WP_184836463.1">
    <property type="nucleotide sequence ID" value="NZ_JACHMN010000002.1"/>
</dbReference>
<feature type="region of interest" description="Disordered" evidence="1">
    <location>
        <begin position="1"/>
        <end position="22"/>
    </location>
</feature>
<evidence type="ECO:0000256" key="1">
    <source>
        <dbReference type="SAM" id="MobiDB-lite"/>
    </source>
</evidence>
<protein>
    <recommendedName>
        <fullName evidence="4">Integrase</fullName>
    </recommendedName>
</protein>
<comment type="caution">
    <text evidence="2">The sequence shown here is derived from an EMBL/GenBank/DDBJ whole genome shotgun (WGS) entry which is preliminary data.</text>
</comment>
<accession>A0A841BR58</accession>
<organism evidence="2 3">
    <name type="scientific">Allocatelliglobosispora scoriae</name>
    <dbReference type="NCBI Taxonomy" id="643052"/>
    <lineage>
        <taxon>Bacteria</taxon>
        <taxon>Bacillati</taxon>
        <taxon>Actinomycetota</taxon>
        <taxon>Actinomycetes</taxon>
        <taxon>Micromonosporales</taxon>
        <taxon>Micromonosporaceae</taxon>
        <taxon>Allocatelliglobosispora</taxon>
    </lineage>
</organism>
<dbReference type="EMBL" id="JACHMN010000002">
    <property type="protein sequence ID" value="MBB5869679.1"/>
    <property type="molecule type" value="Genomic_DNA"/>
</dbReference>
<proteinExistence type="predicted"/>
<reference evidence="2 3" key="1">
    <citation type="submission" date="2020-08" db="EMBL/GenBank/DDBJ databases">
        <title>Sequencing the genomes of 1000 actinobacteria strains.</title>
        <authorList>
            <person name="Klenk H.-P."/>
        </authorList>
    </citation>
    <scope>NUCLEOTIDE SEQUENCE [LARGE SCALE GENOMIC DNA]</scope>
    <source>
        <strain evidence="2 3">DSM 45362</strain>
    </source>
</reference>
<gene>
    <name evidence="2" type="ORF">F4553_003058</name>
</gene>